<proteinExistence type="predicted"/>
<dbReference type="AlphaFoldDB" id="C7Z6J7"/>
<protein>
    <recommendedName>
        <fullName evidence="6">DUF2828 domain-containing protein</fullName>
    </recommendedName>
</protein>
<name>C7Z6J7_FUSV7</name>
<dbReference type="InterPro" id="IPR058580">
    <property type="entry name" value="DUF2828"/>
</dbReference>
<dbReference type="PANTHER" id="PTHR31373:SF27">
    <property type="entry name" value="TROVE DOMAIN-CONTAINING PROTEIN"/>
    <property type="match status" value="1"/>
</dbReference>
<accession>C7Z6J7</accession>
<dbReference type="RefSeq" id="XP_003046418.1">
    <property type="nucleotide sequence ID" value="XM_003046372.1"/>
</dbReference>
<reference evidence="4 5" key="1">
    <citation type="journal article" date="2009" name="PLoS Genet.">
        <title>The genome of Nectria haematococca: contribution of supernumerary chromosomes to gene expansion.</title>
        <authorList>
            <person name="Coleman J.J."/>
            <person name="Rounsley S.D."/>
            <person name="Rodriguez-Carres M."/>
            <person name="Kuo A."/>
            <person name="Wasmann C.C."/>
            <person name="Grimwood J."/>
            <person name="Schmutz J."/>
            <person name="Taga M."/>
            <person name="White G.J."/>
            <person name="Zhou S."/>
            <person name="Schwartz D.C."/>
            <person name="Freitag M."/>
            <person name="Ma L.J."/>
            <person name="Danchin E.G."/>
            <person name="Henrissat B."/>
            <person name="Coutinho P.M."/>
            <person name="Nelson D.R."/>
            <person name="Straney D."/>
            <person name="Napoli C.A."/>
            <person name="Barker B.M."/>
            <person name="Gribskov M."/>
            <person name="Rep M."/>
            <person name="Kroken S."/>
            <person name="Molnar I."/>
            <person name="Rensing C."/>
            <person name="Kennell J.C."/>
            <person name="Zamora J."/>
            <person name="Farman M.L."/>
            <person name="Selker E.U."/>
            <person name="Salamov A."/>
            <person name="Shapiro H."/>
            <person name="Pangilinan J."/>
            <person name="Lindquist E."/>
            <person name="Lamers C."/>
            <person name="Grigoriev I.V."/>
            <person name="Geiser D.M."/>
            <person name="Covert S.F."/>
            <person name="Temporini E."/>
            <person name="Vanetten H.D."/>
        </authorList>
    </citation>
    <scope>NUCLEOTIDE SEQUENCE [LARGE SCALE GENOMIC DNA]</scope>
    <source>
        <strain evidence="5">ATCC MYA-4622 / CBS 123669 / FGSC 9596 / NRRL 45880 / 77-13-4</strain>
    </source>
</reference>
<dbReference type="HOGENOM" id="CLU_011744_0_0_1"/>
<dbReference type="InterPro" id="IPR011205">
    <property type="entry name" value="UCP015417_vWA"/>
</dbReference>
<sequence length="794" mass="89173">MASTTESQEAWFLKSSYPVLFPFHESLKKPQAEFENFLREELRRRHDETPVDLGTGQDQAMTDAGESETFTLVSNSTTGEIRKGIDAMDSNPFMEGLVSYGKEEQEPPRNLENMMHTENSDLAYRSTKDALVDLFQELEEVVSGPRLAELLPAAWKADPLDTLKIIFNARSIHLGKSSRVSFYRCAGWLAQNHPATLVANLQWLSRPVIEKKAKKESEDDAVIVDVKDEDDPTKYDVKHGVAHGYWKDLPNILALAVNKKLDGLSDPKSVLNSKNPGIIRGKSITKTRGRGEFRRQTRDNRYEAAVKAFNTDPVYRALHLTIARLFAEQLEKDLCILRGVDAKAKRTISLCGKWAPSHDHFHDRHTFIISTIAEILYPRDSIQDNRLSPTDDRETYLRFAREEYRKDTSALRKHLEVVERDITLQKFDNIKYDRVPSLAMSQYSKLFIEKDMDHFGAYIDKVAEGKANISGATLLPSTLIQKVRGGNSGSGNNSARDLVDRKVHEIEAKVVDGQWKTLVQRIKDSGTLESCIAVCDVSGSMTYPNFPDNTTPMDSAIGLSLLIAEVAKPPFSGAFITFSASPTVEQVDLTKPLGDKYRNMLSSQWGMNTNFVAVFEDLILPMAIRNNLKQEDMVKRVFVFSDMQFDAACGNESYSWDEQPKKPAEWTTSFERIKSKYQDAGYEMPELVFWNLAGGRAGYSGGMGDTTAPKPVTAEEEGTCLVSGYSQGMLKVFLDGGGFEEPEEDDEEEEVVVDKDEDGNATEKPTKKKAKMDPLKVVKKAISHKAYDMLKVVD</sequence>
<dbReference type="Proteomes" id="UP000005206">
    <property type="component" value="Chromosome 2"/>
</dbReference>
<dbReference type="VEuPathDB" id="FungiDB:NECHADRAFT_33068"/>
<dbReference type="OMA" id="HGVSHGY"/>
<dbReference type="Pfam" id="PF25043">
    <property type="entry name" value="DUF7788"/>
    <property type="match status" value="1"/>
</dbReference>
<feature type="region of interest" description="Disordered" evidence="1">
    <location>
        <begin position="737"/>
        <end position="770"/>
    </location>
</feature>
<feature type="domain" description="DUF2828" evidence="2">
    <location>
        <begin position="117"/>
        <end position="528"/>
    </location>
</feature>
<dbReference type="EMBL" id="GG698910">
    <property type="protein sequence ID" value="EEU40705.1"/>
    <property type="molecule type" value="Genomic_DNA"/>
</dbReference>
<keyword evidence="5" id="KW-1185">Reference proteome</keyword>
<feature type="compositionally biased region" description="Acidic residues" evidence="1">
    <location>
        <begin position="738"/>
        <end position="760"/>
    </location>
</feature>
<evidence type="ECO:0000256" key="1">
    <source>
        <dbReference type="SAM" id="MobiDB-lite"/>
    </source>
</evidence>
<evidence type="ECO:0000313" key="5">
    <source>
        <dbReference type="Proteomes" id="UP000005206"/>
    </source>
</evidence>
<dbReference type="GeneID" id="9668691"/>
<dbReference type="eggNOG" id="ENOG502QT1I">
    <property type="taxonomic scope" value="Eukaryota"/>
</dbReference>
<evidence type="ECO:0000259" key="3">
    <source>
        <dbReference type="Pfam" id="PF25043"/>
    </source>
</evidence>
<dbReference type="Pfam" id="PF11443">
    <property type="entry name" value="DUF2828"/>
    <property type="match status" value="1"/>
</dbReference>
<gene>
    <name evidence="4" type="ORF">NECHADRAFT_33068</name>
</gene>
<evidence type="ECO:0008006" key="6">
    <source>
        <dbReference type="Google" id="ProtNLM"/>
    </source>
</evidence>
<dbReference type="PANTHER" id="PTHR31373">
    <property type="entry name" value="OS06G0652100 PROTEIN"/>
    <property type="match status" value="1"/>
</dbReference>
<evidence type="ECO:0000313" key="4">
    <source>
        <dbReference type="EMBL" id="EEU40705.1"/>
    </source>
</evidence>
<evidence type="ECO:0000259" key="2">
    <source>
        <dbReference type="Pfam" id="PF11443"/>
    </source>
</evidence>
<dbReference type="KEGG" id="nhe:NECHADRAFT_33068"/>
<organism evidence="4 5">
    <name type="scientific">Fusarium vanettenii (strain ATCC MYA-4622 / CBS 123669 / FGSC 9596 / NRRL 45880 / 77-13-4)</name>
    <name type="common">Fusarium solani subsp. pisi</name>
    <dbReference type="NCBI Taxonomy" id="660122"/>
    <lineage>
        <taxon>Eukaryota</taxon>
        <taxon>Fungi</taxon>
        <taxon>Dikarya</taxon>
        <taxon>Ascomycota</taxon>
        <taxon>Pezizomycotina</taxon>
        <taxon>Sordariomycetes</taxon>
        <taxon>Hypocreomycetidae</taxon>
        <taxon>Hypocreales</taxon>
        <taxon>Nectriaceae</taxon>
        <taxon>Fusarium</taxon>
        <taxon>Fusarium solani species complex</taxon>
        <taxon>Fusarium vanettenii</taxon>
    </lineage>
</organism>
<dbReference type="InParanoid" id="C7Z6J7"/>
<dbReference type="OrthoDB" id="1149618at2759"/>
<feature type="domain" description="DUF7788" evidence="3">
    <location>
        <begin position="530"/>
        <end position="782"/>
    </location>
</feature>
<dbReference type="InterPro" id="IPR056690">
    <property type="entry name" value="DUF7788"/>
</dbReference>